<dbReference type="PANTHER" id="PTHR47076">
    <property type="entry name" value="NHL DOMAIN PROTEIN"/>
    <property type="match status" value="1"/>
</dbReference>
<dbReference type="OMA" id="PIRENTQ"/>
<evidence type="ECO:0000313" key="1">
    <source>
        <dbReference type="RefSeq" id="XP_016505336.1"/>
    </source>
</evidence>
<name>A0A1S4CW44_TOBAC</name>
<sequence>MMNNNYSPIRENTQEGTENYFYQEEPSLFCGCFRFPCFQSKEGEANSLLQQQGEDRDSWMVTKMKELKEYSELVAGPKWKNFVRKMGKYCNSKKSKGQQFQYDSDSYAMNFDEGVEENDDGLLRNFSTRFAAPAPFSVVNNNNNNTQRNAGL</sequence>
<evidence type="ECO:0008006" key="2">
    <source>
        <dbReference type="Google" id="ProtNLM"/>
    </source>
</evidence>
<dbReference type="KEGG" id="nta:107823231"/>
<dbReference type="OrthoDB" id="1934748at2759"/>
<dbReference type="PANTHER" id="PTHR47076:SF1">
    <property type="entry name" value="NHL DOMAIN PROTEIN"/>
    <property type="match status" value="1"/>
</dbReference>
<dbReference type="RefSeq" id="XP_016505336.1">
    <property type="nucleotide sequence ID" value="XM_016649850.1"/>
</dbReference>
<proteinExistence type="predicted"/>
<accession>A0A1S4CW44</accession>
<reference evidence="1" key="1">
    <citation type="submission" date="2025-08" db="UniProtKB">
        <authorList>
            <consortium name="RefSeq"/>
        </authorList>
    </citation>
    <scope>IDENTIFICATION</scope>
</reference>
<gene>
    <name evidence="1" type="primary">LOC107823231</name>
</gene>
<dbReference type="PaxDb" id="4097-A0A1S4CW44"/>
<protein>
    <recommendedName>
        <fullName evidence="2">Stress induced protein</fullName>
    </recommendedName>
</protein>
<organism evidence="1">
    <name type="scientific">Nicotiana tabacum</name>
    <name type="common">Common tobacco</name>
    <dbReference type="NCBI Taxonomy" id="4097"/>
    <lineage>
        <taxon>Eukaryota</taxon>
        <taxon>Viridiplantae</taxon>
        <taxon>Streptophyta</taxon>
        <taxon>Embryophyta</taxon>
        <taxon>Tracheophyta</taxon>
        <taxon>Spermatophyta</taxon>
        <taxon>Magnoliopsida</taxon>
        <taxon>eudicotyledons</taxon>
        <taxon>Gunneridae</taxon>
        <taxon>Pentapetalae</taxon>
        <taxon>asterids</taxon>
        <taxon>lamiids</taxon>
        <taxon>Solanales</taxon>
        <taxon>Solanaceae</taxon>
        <taxon>Nicotianoideae</taxon>
        <taxon>Nicotianeae</taxon>
        <taxon>Nicotiana</taxon>
    </lineage>
</organism>
<dbReference type="AlphaFoldDB" id="A0A1S4CW44"/>
<dbReference type="STRING" id="4097.A0A1S4CW44"/>